<gene>
    <name evidence="1" type="ORF">BT96DRAFT_1007417</name>
</gene>
<dbReference type="OrthoDB" id="3050604at2759"/>
<reference evidence="1" key="1">
    <citation type="journal article" date="2019" name="Environ. Microbiol.">
        <title>Fungal ecological strategies reflected in gene transcription - a case study of two litter decomposers.</title>
        <authorList>
            <person name="Barbi F."/>
            <person name="Kohler A."/>
            <person name="Barry K."/>
            <person name="Baskaran P."/>
            <person name="Daum C."/>
            <person name="Fauchery L."/>
            <person name="Ihrmark K."/>
            <person name="Kuo A."/>
            <person name="LaButti K."/>
            <person name="Lipzen A."/>
            <person name="Morin E."/>
            <person name="Grigoriev I.V."/>
            <person name="Henrissat B."/>
            <person name="Lindahl B."/>
            <person name="Martin F."/>
        </authorList>
    </citation>
    <scope>NUCLEOTIDE SEQUENCE</scope>
    <source>
        <strain evidence="1">JB14</strain>
    </source>
</reference>
<dbReference type="Proteomes" id="UP000799118">
    <property type="component" value="Unassembled WGS sequence"/>
</dbReference>
<dbReference type="EMBL" id="ML770037">
    <property type="protein sequence ID" value="KAE9385063.1"/>
    <property type="molecule type" value="Genomic_DNA"/>
</dbReference>
<name>A0A6A4GI89_9AGAR</name>
<sequence length="89" mass="10325">MLSEQRWQFTQFPTCVTDKFWNRADKSLNKYRTEFKTAAELQVAFTAIFDLDKETFREPDLVSHPQVAVWDVDDWLLRINSAAAAPASV</sequence>
<evidence type="ECO:0000313" key="2">
    <source>
        <dbReference type="Proteomes" id="UP000799118"/>
    </source>
</evidence>
<accession>A0A6A4GI89</accession>
<keyword evidence="2" id="KW-1185">Reference proteome</keyword>
<dbReference type="AlphaFoldDB" id="A0A6A4GI89"/>
<organism evidence="1 2">
    <name type="scientific">Gymnopus androsaceus JB14</name>
    <dbReference type="NCBI Taxonomy" id="1447944"/>
    <lineage>
        <taxon>Eukaryota</taxon>
        <taxon>Fungi</taxon>
        <taxon>Dikarya</taxon>
        <taxon>Basidiomycota</taxon>
        <taxon>Agaricomycotina</taxon>
        <taxon>Agaricomycetes</taxon>
        <taxon>Agaricomycetidae</taxon>
        <taxon>Agaricales</taxon>
        <taxon>Marasmiineae</taxon>
        <taxon>Omphalotaceae</taxon>
        <taxon>Gymnopus</taxon>
    </lineage>
</organism>
<proteinExistence type="predicted"/>
<protein>
    <submittedName>
        <fullName evidence="1">Uncharacterized protein</fullName>
    </submittedName>
</protein>
<evidence type="ECO:0000313" key="1">
    <source>
        <dbReference type="EMBL" id="KAE9385063.1"/>
    </source>
</evidence>